<organism evidence="2 3">
    <name type="scientific">Myroides odoratus</name>
    <name type="common">Flavobacterium odoratum</name>
    <dbReference type="NCBI Taxonomy" id="256"/>
    <lineage>
        <taxon>Bacteria</taxon>
        <taxon>Pseudomonadati</taxon>
        <taxon>Bacteroidota</taxon>
        <taxon>Flavobacteriia</taxon>
        <taxon>Flavobacteriales</taxon>
        <taxon>Flavobacteriaceae</taxon>
        <taxon>Myroides</taxon>
    </lineage>
</organism>
<reference evidence="2 3" key="1">
    <citation type="submission" date="2018-06" db="EMBL/GenBank/DDBJ databases">
        <authorList>
            <consortium name="Pathogen Informatics"/>
            <person name="Doyle S."/>
        </authorList>
    </citation>
    <scope>NUCLEOTIDE SEQUENCE [LARGE SCALE GENOMIC DNA]</scope>
    <source>
        <strain evidence="2 3">NCTC11179</strain>
    </source>
</reference>
<feature type="region of interest" description="Disordered" evidence="1">
    <location>
        <begin position="154"/>
        <end position="181"/>
    </location>
</feature>
<protein>
    <submittedName>
        <fullName evidence="2">Uncharacterized ACR, COG1399</fullName>
    </submittedName>
</protein>
<dbReference type="InterPro" id="IPR003772">
    <property type="entry name" value="YceD"/>
</dbReference>
<evidence type="ECO:0000256" key="1">
    <source>
        <dbReference type="SAM" id="MobiDB-lite"/>
    </source>
</evidence>
<feature type="compositionally biased region" description="Acidic residues" evidence="1">
    <location>
        <begin position="154"/>
        <end position="178"/>
    </location>
</feature>
<proteinExistence type="predicted"/>
<name>A0A378U498_MYROD</name>
<dbReference type="AlphaFoldDB" id="A0A378U498"/>
<accession>A0A378U498</accession>
<dbReference type="Pfam" id="PF02620">
    <property type="entry name" value="YceD"/>
    <property type="match status" value="1"/>
</dbReference>
<keyword evidence="3" id="KW-1185">Reference proteome</keyword>
<evidence type="ECO:0000313" key="2">
    <source>
        <dbReference type="EMBL" id="STZ69484.1"/>
    </source>
</evidence>
<gene>
    <name evidence="2" type="ORF">NCTC11179_02990</name>
</gene>
<sequence>MYLMNTEKTYSISFIGLKNGEHTFEYQIGSDFFKNYDYDDFNRIEANISVLLNKKATLLEVNFKAKGVVNVPCDVTNEDFDLPIENEFNLVVKFGEEFNDDHDEILILPMNEYEINLSQYIYELLVLSIPVKRVSPEAAEDEDFDEEEFDFLFRDEDEDNEMEESQEEETTSDSDQADIDPRWEKLKKLLTDK</sequence>
<dbReference type="Proteomes" id="UP000255024">
    <property type="component" value="Unassembled WGS sequence"/>
</dbReference>
<evidence type="ECO:0000313" key="3">
    <source>
        <dbReference type="Proteomes" id="UP000255024"/>
    </source>
</evidence>
<dbReference type="EMBL" id="UGQL01000002">
    <property type="protein sequence ID" value="STZ69484.1"/>
    <property type="molecule type" value="Genomic_DNA"/>
</dbReference>